<keyword evidence="1" id="KW-0732">Signal</keyword>
<evidence type="ECO:0000256" key="1">
    <source>
        <dbReference type="SAM" id="SignalP"/>
    </source>
</evidence>
<feature type="signal peptide" evidence="1">
    <location>
        <begin position="1"/>
        <end position="20"/>
    </location>
</feature>
<evidence type="ECO:0000313" key="3">
    <source>
        <dbReference type="Proteomes" id="UP000029085"/>
    </source>
</evidence>
<comment type="caution">
    <text evidence="2">The sequence shown here is derived from an EMBL/GenBank/DDBJ whole genome shotgun (WGS) entry which is preliminary data.</text>
</comment>
<sequence>MTRAVILIALLLLSAGAARAQAVRLDDSASQVLTGLVRMQWEDPAPGRSDMLVGQVTVLVRIDTSELRGRSGRIFHVLGRQATPVEASWTARGPLLPGQLKDGERALVYAGPISTNLLEDTFVLTLRADANLLSRPEQLEFHFEFEADGQ</sequence>
<dbReference type="RefSeq" id="WP_034223227.1">
    <property type="nucleotide sequence ID" value="NZ_AVCJ01000012.1"/>
</dbReference>
<reference evidence="2 3" key="2">
    <citation type="journal article" date="2015" name="Stand. Genomic Sci.">
        <title>High quality draft genomic sequence of Arenimonas donghaensis DSM 18148(T).</title>
        <authorList>
            <person name="Chen F."/>
            <person name="Wang H."/>
            <person name="Cao Y."/>
            <person name="Li X."/>
            <person name="Wang G."/>
        </authorList>
    </citation>
    <scope>NUCLEOTIDE SEQUENCE [LARGE SCALE GENOMIC DNA]</scope>
    <source>
        <strain evidence="2 3">HO3-R19</strain>
    </source>
</reference>
<evidence type="ECO:0000313" key="2">
    <source>
        <dbReference type="EMBL" id="KFL36856.1"/>
    </source>
</evidence>
<gene>
    <name evidence="2" type="ORF">N788_04360</name>
</gene>
<accession>A0A087MJ03</accession>
<reference evidence="3" key="1">
    <citation type="submission" date="2013-08" db="EMBL/GenBank/DDBJ databases">
        <title>Genome sequencing of Arenimonas donghaensis.</title>
        <authorList>
            <person name="Chen F."/>
            <person name="Wang G."/>
        </authorList>
    </citation>
    <scope>NUCLEOTIDE SEQUENCE [LARGE SCALE GENOMIC DNA]</scope>
    <source>
        <strain evidence="3">HO3-R19</strain>
    </source>
</reference>
<protein>
    <recommendedName>
        <fullName evidence="4">DUF4426 domain-containing protein</fullName>
    </recommendedName>
</protein>
<dbReference type="EMBL" id="AVCJ01000012">
    <property type="protein sequence ID" value="KFL36856.1"/>
    <property type="molecule type" value="Genomic_DNA"/>
</dbReference>
<name>A0A087MJ03_9GAMM</name>
<dbReference type="STRING" id="1121014.N788_04360"/>
<dbReference type="PATRIC" id="fig|1121014.3.peg.1539"/>
<dbReference type="Proteomes" id="UP000029085">
    <property type="component" value="Unassembled WGS sequence"/>
</dbReference>
<dbReference type="AlphaFoldDB" id="A0A087MJ03"/>
<dbReference type="OrthoDB" id="6024807at2"/>
<feature type="chain" id="PRO_5001826273" description="DUF4426 domain-containing protein" evidence="1">
    <location>
        <begin position="21"/>
        <end position="150"/>
    </location>
</feature>
<keyword evidence="3" id="KW-1185">Reference proteome</keyword>
<evidence type="ECO:0008006" key="4">
    <source>
        <dbReference type="Google" id="ProtNLM"/>
    </source>
</evidence>
<organism evidence="2 3">
    <name type="scientific">Arenimonas donghaensis DSM 18148 = HO3-R19</name>
    <dbReference type="NCBI Taxonomy" id="1121014"/>
    <lineage>
        <taxon>Bacteria</taxon>
        <taxon>Pseudomonadati</taxon>
        <taxon>Pseudomonadota</taxon>
        <taxon>Gammaproteobacteria</taxon>
        <taxon>Lysobacterales</taxon>
        <taxon>Lysobacteraceae</taxon>
        <taxon>Arenimonas</taxon>
    </lineage>
</organism>
<proteinExistence type="predicted"/>